<dbReference type="Gene3D" id="3.90.550.10">
    <property type="entry name" value="Spore Coat Polysaccharide Biosynthesis Protein SpsA, Chain A"/>
    <property type="match status" value="1"/>
</dbReference>
<keyword evidence="2" id="KW-1185">Reference proteome</keyword>
<name>E3T552_CROVB</name>
<organismHost>
    <name type="scientific">Cafeteria roenbergensis</name>
    <name type="common">Marine flagellate</name>
    <dbReference type="NCBI Taxonomy" id="33653"/>
</organismHost>
<evidence type="ECO:0008006" key="3">
    <source>
        <dbReference type="Google" id="ProtNLM"/>
    </source>
</evidence>
<dbReference type="Proteomes" id="UP000029781">
    <property type="component" value="Segment"/>
</dbReference>
<organism evidence="1 2">
    <name type="scientific">Cafeteria roenbergensis virus (strain BV-PW1)</name>
    <name type="common">CroV</name>
    <dbReference type="NCBI Taxonomy" id="693272"/>
    <lineage>
        <taxon>Viruses</taxon>
        <taxon>Varidnaviria</taxon>
        <taxon>Bamfordvirae</taxon>
        <taxon>Nucleocytoviricota</taxon>
        <taxon>Megaviricetes</taxon>
        <taxon>Imitervirales</taxon>
        <taxon>Mimiviridae</taxon>
        <taxon>Aliimimivirinae</taxon>
        <taxon>Rheavirus</taxon>
        <taxon>Rheavirus sinusmexicani</taxon>
    </lineage>
</organism>
<dbReference type="SUPFAM" id="SSF53448">
    <property type="entry name" value="Nucleotide-diphospho-sugar transferases"/>
    <property type="match status" value="1"/>
</dbReference>
<evidence type="ECO:0000313" key="2">
    <source>
        <dbReference type="Proteomes" id="UP000029781"/>
    </source>
</evidence>
<dbReference type="RefSeq" id="YP_003969914.1">
    <property type="nucleotide sequence ID" value="NC_014637.1"/>
</dbReference>
<reference evidence="1 2" key="1">
    <citation type="journal article" date="2010" name="Proc. Natl. Acad. Sci. U.S.A.">
        <title>Giant virus with a remarkable complement of genes infects marine zooplankton.</title>
        <authorList>
            <person name="Fischer M.G."/>
            <person name="Allen M.J."/>
            <person name="Wilson W.H."/>
            <person name="Suttle C.A."/>
        </authorList>
    </citation>
    <scope>NUCLEOTIDE SEQUENCE [LARGE SCALE GENOMIC DNA]</scope>
    <source>
        <strain evidence="1 2">BV-PW1</strain>
    </source>
</reference>
<evidence type="ECO:0000313" key="1">
    <source>
        <dbReference type="EMBL" id="ADO67315.1"/>
    </source>
</evidence>
<gene>
    <name evidence="1" type="ORF">crov282</name>
</gene>
<dbReference type="KEGG" id="vg:9887684"/>
<dbReference type="InterPro" id="IPR029044">
    <property type="entry name" value="Nucleotide-diphossugar_trans"/>
</dbReference>
<dbReference type="EMBL" id="GU244497">
    <property type="protein sequence ID" value="ADO67315.1"/>
    <property type="molecule type" value="Genomic_DNA"/>
</dbReference>
<proteinExistence type="predicted"/>
<protein>
    <recommendedName>
        <fullName evidence="3">Nucleotide-diphospho-sugar transferase domain-containing protein</fullName>
    </recommendedName>
</protein>
<dbReference type="GeneID" id="9887684"/>
<sequence>MKIIYCAFNKLSYLQEAFVSIQSLRKYGKYQNIIYLITNLNVKQSIIKTLNLCIFFTNKFNSVQLAAGARLKILELIPFENDEICVYLDTDIIILKELNIPTVTNKFMVYGYPNRTQKDKSFAGLLTNNHYIINQPSINTGILIFKNNIINRKILTEAWNYYFNDIINNIKISNKWEQPYLCYKLCEYNNYEHKLNNIVGEERNLNTINNKTIFNHFCTLRGDNRINLMKKYLDTTN</sequence>
<accession>E3T552</accession>